<accession>A0A1I9G7M8</accession>
<reference evidence="1" key="1">
    <citation type="journal article" date="2007" name="Science">
        <title>Draft genome of the filarial nematode parasite Brugia malayi.</title>
        <authorList>
            <person name="Ghedin E."/>
            <person name="Wang S."/>
            <person name="Spiro D."/>
            <person name="Caler E."/>
            <person name="Zhao Q."/>
            <person name="Crabtree J."/>
            <person name="Allen J.E."/>
            <person name="Delcher A.L."/>
            <person name="Guiliano D.B."/>
            <person name="Miranda-Saavedra D."/>
            <person name="Angiuoli S.V."/>
            <person name="Creasy T."/>
            <person name="Amedeo P."/>
            <person name="Haas B."/>
            <person name="El-Sayed N.M."/>
            <person name="Wortman J.R."/>
            <person name="Feldblyum T."/>
            <person name="Tallon L."/>
            <person name="Schatz M."/>
            <person name="Shumway M."/>
            <person name="Koo H."/>
            <person name="Salzberg S.L."/>
            <person name="Schobel S."/>
            <person name="Pertea M."/>
            <person name="Pop M."/>
            <person name="White O."/>
            <person name="Barton G.J."/>
            <person name="Carlow C.K."/>
            <person name="Crawford M.J."/>
            <person name="Daub J."/>
            <person name="Dimmic M.W."/>
            <person name="Estes C.F."/>
            <person name="Foster J.M."/>
            <person name="Ganatra M."/>
            <person name="Gregory W.F."/>
            <person name="Johnson N.M."/>
            <person name="Jin J."/>
            <person name="Komuniecki R."/>
            <person name="Korf I."/>
            <person name="Kumar S."/>
            <person name="Laney S."/>
            <person name="Li B.W."/>
            <person name="Li W."/>
            <person name="Lindblom T.H."/>
            <person name="Lustigman S."/>
            <person name="Ma D."/>
            <person name="Maina C.V."/>
            <person name="Martin D.M."/>
            <person name="McCarter J.P."/>
            <person name="McReynolds L."/>
            <person name="Mitreva M."/>
            <person name="Nutman T.B."/>
            <person name="Parkinson J."/>
            <person name="Peregrin-Alvarez J.M."/>
            <person name="Poole C."/>
            <person name="Ren Q."/>
            <person name="Saunders L."/>
            <person name="Sluder A.E."/>
            <person name="Smith K."/>
            <person name="Stanke M."/>
            <person name="Unnasch T.R."/>
            <person name="Ware J."/>
            <person name="Wei A.D."/>
            <person name="Weil G."/>
            <person name="Williams D.J."/>
            <person name="Zhang Y."/>
            <person name="Williams S.A."/>
            <person name="Fraser-Liggett C."/>
            <person name="Slatko B."/>
            <person name="Blaxter M.L."/>
            <person name="Scott A.L."/>
        </authorList>
    </citation>
    <scope>NUCLEOTIDE SEQUENCE</scope>
    <source>
        <strain evidence="1">FR3</strain>
    </source>
</reference>
<proteinExistence type="predicted"/>
<protein>
    <submittedName>
        <fullName evidence="1">Bm13492, isoform b</fullName>
    </submittedName>
</protein>
<sequence length="34" mass="4080">MIEIKLLISQSYTTQGNKRDREAMFEELQDLIKH</sequence>
<gene>
    <name evidence="1" type="primary">Bm13492</name>
    <name evidence="1" type="ORF">BM_Bm13492</name>
</gene>
<organism evidence="1">
    <name type="scientific">Brugia malayi</name>
    <name type="common">Filarial nematode worm</name>
    <dbReference type="NCBI Taxonomy" id="6279"/>
    <lineage>
        <taxon>Eukaryota</taxon>
        <taxon>Metazoa</taxon>
        <taxon>Ecdysozoa</taxon>
        <taxon>Nematoda</taxon>
        <taxon>Chromadorea</taxon>
        <taxon>Rhabditida</taxon>
        <taxon>Spirurina</taxon>
        <taxon>Spiruromorpha</taxon>
        <taxon>Filarioidea</taxon>
        <taxon>Onchocercidae</taxon>
        <taxon>Brugia</taxon>
    </lineage>
</organism>
<name>A0A1I9G7M8_BRUMA</name>
<dbReference type="EMBL" id="LN856979">
    <property type="protein sequence ID" value="CDQ04932.1"/>
    <property type="molecule type" value="Genomic_DNA"/>
</dbReference>
<evidence type="ECO:0000313" key="1">
    <source>
        <dbReference type="EMBL" id="CDQ04932.1"/>
    </source>
</evidence>
<dbReference type="AlphaFoldDB" id="A0A1I9G7M8"/>
<reference evidence="1" key="2">
    <citation type="submission" date="2012-12" db="EMBL/GenBank/DDBJ databases">
        <authorList>
            <consortium name="WormBase Consortium"/>
            <person name="Ghedin E."/>
            <person name="Paulini M."/>
        </authorList>
    </citation>
    <scope>NUCLEOTIDE SEQUENCE</scope>
    <source>
        <strain evidence="1">FR3</strain>
    </source>
</reference>